<evidence type="ECO:0000256" key="19">
    <source>
        <dbReference type="RuleBase" id="RU368008"/>
    </source>
</evidence>
<dbReference type="EMBL" id="JASSZA010000001">
    <property type="protein sequence ID" value="KAK2118620.1"/>
    <property type="molecule type" value="Genomic_DNA"/>
</dbReference>
<evidence type="ECO:0000256" key="6">
    <source>
        <dbReference type="ARBA" id="ARBA00022553"/>
    </source>
</evidence>
<evidence type="ECO:0000256" key="5">
    <source>
        <dbReference type="ARBA" id="ARBA00022481"/>
    </source>
</evidence>
<keyword evidence="21" id="KW-1185">Reference proteome</keyword>
<dbReference type="InterPro" id="IPR002113">
    <property type="entry name" value="ADT_euk_type"/>
</dbReference>
<dbReference type="Pfam" id="PF00153">
    <property type="entry name" value="Mito_carr"/>
    <property type="match status" value="2"/>
</dbReference>
<dbReference type="Proteomes" id="UP001266305">
    <property type="component" value="Unassembled WGS sequence"/>
</dbReference>
<comment type="subunit">
    <text evidence="19">Monomer.</text>
</comment>
<keyword evidence="14 17" id="KW-0472">Membrane</keyword>
<dbReference type="PRINTS" id="PR00926">
    <property type="entry name" value="MITOCARRIER"/>
</dbReference>
<keyword evidence="9" id="KW-0999">Mitochondrion inner membrane</keyword>
<comment type="subcellular location">
    <subcellularLocation>
        <location evidence="19">Membrane</location>
        <topology evidence="19">Multi-pass membrane protein</topology>
    </subcellularLocation>
    <subcellularLocation>
        <location evidence="1">Mitochondrion inner membrane</location>
        <topology evidence="1">Multi-pass membrane protein</topology>
    </subcellularLocation>
</comment>
<comment type="similarity">
    <text evidence="2 18">Belongs to the mitochondrial carrier (TC 2.A.29) family.</text>
</comment>
<keyword evidence="4" id="KW-0050">Antiport</keyword>
<evidence type="ECO:0000256" key="17">
    <source>
        <dbReference type="PROSITE-ProRule" id="PRU00282"/>
    </source>
</evidence>
<accession>A0ABQ9WAZ7</accession>
<evidence type="ECO:0000256" key="16">
    <source>
        <dbReference type="ARBA" id="ARBA00024537"/>
    </source>
</evidence>
<evidence type="ECO:0000256" key="8">
    <source>
        <dbReference type="ARBA" id="ARBA00022737"/>
    </source>
</evidence>
<keyword evidence="6" id="KW-0597">Phosphoprotein</keyword>
<keyword evidence="10" id="KW-0159">Chromosome partition</keyword>
<evidence type="ECO:0000256" key="13">
    <source>
        <dbReference type="ARBA" id="ARBA00023128"/>
    </source>
</evidence>
<dbReference type="PROSITE" id="PS50920">
    <property type="entry name" value="SOLCAR"/>
    <property type="match status" value="1"/>
</dbReference>
<organism evidence="20 21">
    <name type="scientific">Saguinus oedipus</name>
    <name type="common">Cotton-top tamarin</name>
    <name type="synonym">Oedipomidas oedipus</name>
    <dbReference type="NCBI Taxonomy" id="9490"/>
    <lineage>
        <taxon>Eukaryota</taxon>
        <taxon>Metazoa</taxon>
        <taxon>Chordata</taxon>
        <taxon>Craniata</taxon>
        <taxon>Vertebrata</taxon>
        <taxon>Euteleostomi</taxon>
        <taxon>Mammalia</taxon>
        <taxon>Eutheria</taxon>
        <taxon>Euarchontoglires</taxon>
        <taxon>Primates</taxon>
        <taxon>Haplorrhini</taxon>
        <taxon>Platyrrhini</taxon>
        <taxon>Cebidae</taxon>
        <taxon>Callitrichinae</taxon>
        <taxon>Saguinus</taxon>
    </lineage>
</organism>
<proteinExistence type="inferred from homology"/>
<gene>
    <name evidence="20" type="ORF">P7K49_000006</name>
</gene>
<comment type="function">
    <text evidence="19">Catalyzes the exchange of ADP and ATP across the membrane.</text>
</comment>
<evidence type="ECO:0000256" key="1">
    <source>
        <dbReference type="ARBA" id="ARBA00004448"/>
    </source>
</evidence>
<evidence type="ECO:0000256" key="10">
    <source>
        <dbReference type="ARBA" id="ARBA00022829"/>
    </source>
</evidence>
<sequence>MSFAEDFLAGAVAVAISKVAAAPIEWVKLLLRVQHASKQAGHHRSAVEDIIDSVALNFAFGYKHKHNFPGAVNKRTQFCATLQGVWHQVFRDPLDFVPTHLAADVCKAGAEREFPGLRDCLFKSYKSGGSKGVCQGSAVSVQGIIIYRAAHLGVYDTAKGTLLDTQNTHLVISCDRTVTAIAGLTRIHLTPFTATSSCSQGVKELTS</sequence>
<keyword evidence="8" id="KW-0677">Repeat</keyword>
<evidence type="ECO:0000256" key="3">
    <source>
        <dbReference type="ARBA" id="ARBA00022448"/>
    </source>
</evidence>
<feature type="repeat" description="Solcar" evidence="17">
    <location>
        <begin position="71"/>
        <end position="161"/>
    </location>
</feature>
<evidence type="ECO:0000313" key="21">
    <source>
        <dbReference type="Proteomes" id="UP001266305"/>
    </source>
</evidence>
<dbReference type="InterPro" id="IPR023395">
    <property type="entry name" value="MCP_dom_sf"/>
</dbReference>
<comment type="catalytic activity">
    <reaction evidence="16">
        <text>ADP(in) + ATP(out) = ADP(out) + ATP(in)</text>
        <dbReference type="Rhea" id="RHEA:34999"/>
        <dbReference type="ChEBI" id="CHEBI:30616"/>
        <dbReference type="ChEBI" id="CHEBI:456216"/>
    </reaction>
</comment>
<dbReference type="PANTHER" id="PTHR45635:SF3">
    <property type="entry name" value="ADP_ATP TRANSLOCASE 2"/>
    <property type="match status" value="1"/>
</dbReference>
<keyword evidence="5" id="KW-0488">Methylation</keyword>
<comment type="caution">
    <text evidence="20">The sequence shown here is derived from an EMBL/GenBank/DDBJ whole genome shotgun (WGS) entry which is preliminary data.</text>
</comment>
<keyword evidence="12" id="KW-0007">Acetylation</keyword>
<evidence type="ECO:0000256" key="4">
    <source>
        <dbReference type="ARBA" id="ARBA00022449"/>
    </source>
</evidence>
<evidence type="ECO:0000256" key="2">
    <source>
        <dbReference type="ARBA" id="ARBA00006375"/>
    </source>
</evidence>
<protein>
    <recommendedName>
        <fullName evidence="19">ADP/ATP translocase</fullName>
    </recommendedName>
    <alternativeName>
        <fullName evidence="19">ADP,ATP carrier protein</fullName>
    </alternativeName>
</protein>
<keyword evidence="7 17" id="KW-0812">Transmembrane</keyword>
<dbReference type="InterPro" id="IPR002067">
    <property type="entry name" value="MCP"/>
</dbReference>
<dbReference type="SUPFAM" id="SSF103506">
    <property type="entry name" value="Mitochondrial carrier"/>
    <property type="match status" value="1"/>
</dbReference>
<keyword evidence="3 18" id="KW-0813">Transport</keyword>
<dbReference type="PANTHER" id="PTHR45635">
    <property type="entry name" value="ADP,ATP CARRIER PROTEIN 1-RELATED-RELATED"/>
    <property type="match status" value="1"/>
</dbReference>
<name>A0ABQ9WAZ7_SAGOE</name>
<evidence type="ECO:0000256" key="9">
    <source>
        <dbReference type="ARBA" id="ARBA00022792"/>
    </source>
</evidence>
<dbReference type="InterPro" id="IPR018108">
    <property type="entry name" value="MCP_transmembrane"/>
</dbReference>
<evidence type="ECO:0000256" key="11">
    <source>
        <dbReference type="ARBA" id="ARBA00022989"/>
    </source>
</evidence>
<evidence type="ECO:0000256" key="7">
    <source>
        <dbReference type="ARBA" id="ARBA00022692"/>
    </source>
</evidence>
<reference evidence="20 21" key="1">
    <citation type="submission" date="2023-05" db="EMBL/GenBank/DDBJ databases">
        <title>B98-5 Cell Line De Novo Hybrid Assembly: An Optical Mapping Approach.</title>
        <authorList>
            <person name="Kananen K."/>
            <person name="Auerbach J.A."/>
            <person name="Kautto E."/>
            <person name="Blachly J.S."/>
        </authorList>
    </citation>
    <scope>NUCLEOTIDE SEQUENCE [LARGE SCALE GENOMIC DNA]</scope>
    <source>
        <strain evidence="20">B95-8</strain>
        <tissue evidence="20">Cell line</tissue>
    </source>
</reference>
<evidence type="ECO:0000256" key="18">
    <source>
        <dbReference type="RuleBase" id="RU000488"/>
    </source>
</evidence>
<keyword evidence="13" id="KW-0496">Mitochondrion</keyword>
<comment type="catalytic activity">
    <reaction evidence="15">
        <text>H(+)(in) = H(+)(out)</text>
        <dbReference type="Rhea" id="RHEA:34979"/>
        <dbReference type="ChEBI" id="CHEBI:15378"/>
    </reaction>
</comment>
<evidence type="ECO:0000313" key="20">
    <source>
        <dbReference type="EMBL" id="KAK2118620.1"/>
    </source>
</evidence>
<evidence type="ECO:0000256" key="15">
    <source>
        <dbReference type="ARBA" id="ARBA00024169"/>
    </source>
</evidence>
<evidence type="ECO:0000256" key="14">
    <source>
        <dbReference type="ARBA" id="ARBA00023136"/>
    </source>
</evidence>
<keyword evidence="11" id="KW-1133">Transmembrane helix</keyword>
<dbReference type="Gene3D" id="1.50.40.10">
    <property type="entry name" value="Mitochondrial carrier domain"/>
    <property type="match status" value="1"/>
</dbReference>
<evidence type="ECO:0000256" key="12">
    <source>
        <dbReference type="ARBA" id="ARBA00022990"/>
    </source>
</evidence>